<dbReference type="OrthoDB" id="442460at2759"/>
<proteinExistence type="inferred from homology"/>
<feature type="compositionally biased region" description="Basic and acidic residues" evidence="6">
    <location>
        <begin position="332"/>
        <end position="341"/>
    </location>
</feature>
<keyword evidence="9" id="KW-1185">Reference proteome</keyword>
<evidence type="ECO:0000313" key="9">
    <source>
        <dbReference type="Proteomes" id="UP000800097"/>
    </source>
</evidence>
<keyword evidence="5" id="KW-0378">Hydrolase</keyword>
<gene>
    <name evidence="8" type="ORF">EI97DRAFT_202548</name>
</gene>
<feature type="compositionally biased region" description="Basic and acidic residues" evidence="6">
    <location>
        <begin position="550"/>
        <end position="567"/>
    </location>
</feature>
<evidence type="ECO:0000256" key="5">
    <source>
        <dbReference type="ARBA" id="ARBA00022801"/>
    </source>
</evidence>
<keyword evidence="3" id="KW-0645">Protease</keyword>
<dbReference type="EMBL" id="ML986518">
    <property type="protein sequence ID" value="KAF2272662.1"/>
    <property type="molecule type" value="Genomic_DNA"/>
</dbReference>
<sequence>MAGSDLERTPEGIPTARTPETAQPTHIKKPRISEDEKRLLPDYGVPPDSTALPTPEQFAYPPLPNMRPAKPGQGQSYKPLDTITPGASTPARKPSVRTYGNQKRTSMYEGQRKFIEQKANFGQLGPPSAFSNTSNDSSRPSKRRKTSNDSLASHDIITLDDDEPAPAFCQDGRNEASDILRRSASLVPRSQRSTGHISGSQARSGRFPVSSFQQTNQISEPRRKKPRRQSQHSSATPLVDATPFAINAERAGHGLPSHEPARRMSASATLSGLLASLPKQASDDELHLGEAVTTSRHFAPNLNGSNRNSPSSRRRPGTGSDIQGTRRQQPRNLRDTFRRVPESGVNDDVDELGEMWPPRPDPIRSTNMKHTESVQQTTSYGKRRFKEQSSPGWRLEYVRSYDVHEAGDDLMLVPKPDGLFQIQKTVKLGDVDMVATIDMTKVNVAVHDSVSRVRLKGSRSNATGDVYWFDLEFAKSEKFGDFCHTVVAPACQKVVTKDATYMESLFSKPLKSSMIHHEQAPTAAKVPSVTGNGVHQPPHPRPSLIGQLAPRKDDRSVEEIPRPKADRAQMATREWPNSARLRPARITRNSQATYIDDPDNYSPSVHGKEVRKFSEIHGLGGRWPKPVTYQSGRRRAVVNFDDLLRLDEGEFLNDALIDFYMIYAFEQAKVPPSKVYFFNTHFYTTLTRPVKGQKGLINYEGVKRWAKEDIFSYDYIVVPVCEEYVYC</sequence>
<feature type="region of interest" description="Disordered" evidence="6">
    <location>
        <begin position="183"/>
        <end position="244"/>
    </location>
</feature>
<dbReference type="GO" id="GO:0006508">
    <property type="term" value="P:proteolysis"/>
    <property type="evidence" value="ECO:0007669"/>
    <property type="project" value="UniProtKB-KW"/>
</dbReference>
<dbReference type="AlphaFoldDB" id="A0A6A6J8B7"/>
<evidence type="ECO:0000256" key="1">
    <source>
        <dbReference type="ARBA" id="ARBA00005234"/>
    </source>
</evidence>
<feature type="compositionally biased region" description="Polar residues" evidence="6">
    <location>
        <begin position="188"/>
        <end position="203"/>
    </location>
</feature>
<dbReference type="Pfam" id="PF02902">
    <property type="entry name" value="Peptidase_C48"/>
    <property type="match status" value="1"/>
</dbReference>
<evidence type="ECO:0000259" key="7">
    <source>
        <dbReference type="PROSITE" id="PS50600"/>
    </source>
</evidence>
<feature type="region of interest" description="Disordered" evidence="6">
    <location>
        <begin position="1"/>
        <end position="171"/>
    </location>
</feature>
<comment type="similarity">
    <text evidence="1">Belongs to the peptidase C48 family.</text>
</comment>
<dbReference type="GeneID" id="54546871"/>
<feature type="compositionally biased region" description="Basic and acidic residues" evidence="6">
    <location>
        <begin position="31"/>
        <end position="40"/>
    </location>
</feature>
<accession>A0A6A6J8B7</accession>
<evidence type="ECO:0000313" key="8">
    <source>
        <dbReference type="EMBL" id="KAF2272662.1"/>
    </source>
</evidence>
<keyword evidence="2" id="KW-0597">Phosphoprotein</keyword>
<dbReference type="GO" id="GO:0005634">
    <property type="term" value="C:nucleus"/>
    <property type="evidence" value="ECO:0007669"/>
    <property type="project" value="TreeGrafter"/>
</dbReference>
<evidence type="ECO:0000256" key="6">
    <source>
        <dbReference type="SAM" id="MobiDB-lite"/>
    </source>
</evidence>
<dbReference type="PROSITE" id="PS50600">
    <property type="entry name" value="ULP_PROTEASE"/>
    <property type="match status" value="1"/>
</dbReference>
<dbReference type="InterPro" id="IPR038765">
    <property type="entry name" value="Papain-like_cys_pep_sf"/>
</dbReference>
<feature type="compositionally biased region" description="Basic and acidic residues" evidence="6">
    <location>
        <begin position="1"/>
        <end position="10"/>
    </location>
</feature>
<evidence type="ECO:0000256" key="2">
    <source>
        <dbReference type="ARBA" id="ARBA00022553"/>
    </source>
</evidence>
<feature type="compositionally biased region" description="Polar residues" evidence="6">
    <location>
        <begin position="364"/>
        <end position="380"/>
    </location>
</feature>
<feature type="region of interest" description="Disordered" evidence="6">
    <location>
        <begin position="526"/>
        <end position="571"/>
    </location>
</feature>
<feature type="domain" description="Ubiquitin-like protease family profile" evidence="7">
    <location>
        <begin position="636"/>
        <end position="727"/>
    </location>
</feature>
<dbReference type="InterPro" id="IPR003653">
    <property type="entry name" value="Peptidase_C48_C"/>
</dbReference>
<feature type="compositionally biased region" description="Polar residues" evidence="6">
    <location>
        <begin position="129"/>
        <end position="138"/>
    </location>
</feature>
<reference evidence="8" key="1">
    <citation type="journal article" date="2020" name="Stud. Mycol.">
        <title>101 Dothideomycetes genomes: a test case for predicting lifestyles and emergence of pathogens.</title>
        <authorList>
            <person name="Haridas S."/>
            <person name="Albert R."/>
            <person name="Binder M."/>
            <person name="Bloem J."/>
            <person name="Labutti K."/>
            <person name="Salamov A."/>
            <person name="Andreopoulos B."/>
            <person name="Baker S."/>
            <person name="Barry K."/>
            <person name="Bills G."/>
            <person name="Bluhm B."/>
            <person name="Cannon C."/>
            <person name="Castanera R."/>
            <person name="Culley D."/>
            <person name="Daum C."/>
            <person name="Ezra D."/>
            <person name="Gonzalez J."/>
            <person name="Henrissat B."/>
            <person name="Kuo A."/>
            <person name="Liang C."/>
            <person name="Lipzen A."/>
            <person name="Lutzoni F."/>
            <person name="Magnuson J."/>
            <person name="Mondo S."/>
            <person name="Nolan M."/>
            <person name="Ohm R."/>
            <person name="Pangilinan J."/>
            <person name="Park H.-J."/>
            <person name="Ramirez L."/>
            <person name="Alfaro M."/>
            <person name="Sun H."/>
            <person name="Tritt A."/>
            <person name="Yoshinaga Y."/>
            <person name="Zwiers L.-H."/>
            <person name="Turgeon B."/>
            <person name="Goodwin S."/>
            <person name="Spatafora J."/>
            <person name="Crous P."/>
            <person name="Grigoriev I."/>
        </authorList>
    </citation>
    <scope>NUCLEOTIDE SEQUENCE</scope>
    <source>
        <strain evidence="8">CBS 379.55</strain>
    </source>
</reference>
<dbReference type="GO" id="GO:0005737">
    <property type="term" value="C:cytoplasm"/>
    <property type="evidence" value="ECO:0007669"/>
    <property type="project" value="TreeGrafter"/>
</dbReference>
<feature type="region of interest" description="Disordered" evidence="6">
    <location>
        <begin position="293"/>
        <end position="386"/>
    </location>
</feature>
<evidence type="ECO:0000256" key="4">
    <source>
        <dbReference type="ARBA" id="ARBA00022786"/>
    </source>
</evidence>
<feature type="compositionally biased region" description="Low complexity" evidence="6">
    <location>
        <begin position="300"/>
        <end position="311"/>
    </location>
</feature>
<dbReference type="GO" id="GO:0070139">
    <property type="term" value="F:SUMO-specific endopeptidase activity"/>
    <property type="evidence" value="ECO:0007669"/>
    <property type="project" value="TreeGrafter"/>
</dbReference>
<organism evidence="8 9">
    <name type="scientific">Westerdykella ornata</name>
    <dbReference type="NCBI Taxonomy" id="318751"/>
    <lineage>
        <taxon>Eukaryota</taxon>
        <taxon>Fungi</taxon>
        <taxon>Dikarya</taxon>
        <taxon>Ascomycota</taxon>
        <taxon>Pezizomycotina</taxon>
        <taxon>Dothideomycetes</taxon>
        <taxon>Pleosporomycetidae</taxon>
        <taxon>Pleosporales</taxon>
        <taxon>Sporormiaceae</taxon>
        <taxon>Westerdykella</taxon>
    </lineage>
</organism>
<dbReference type="PANTHER" id="PTHR46896:SF3">
    <property type="entry name" value="FI06413P-RELATED"/>
    <property type="match status" value="1"/>
</dbReference>
<dbReference type="PANTHER" id="PTHR46896">
    <property type="entry name" value="SENTRIN-SPECIFIC PROTEASE"/>
    <property type="match status" value="1"/>
</dbReference>
<name>A0A6A6J8B7_WESOR</name>
<feature type="compositionally biased region" description="Polar residues" evidence="6">
    <location>
        <begin position="321"/>
        <end position="331"/>
    </location>
</feature>
<dbReference type="GO" id="GO:0016926">
    <property type="term" value="P:protein desumoylation"/>
    <property type="evidence" value="ECO:0007669"/>
    <property type="project" value="TreeGrafter"/>
</dbReference>
<dbReference type="RefSeq" id="XP_033650201.1">
    <property type="nucleotide sequence ID" value="XM_033793696.1"/>
</dbReference>
<dbReference type="Proteomes" id="UP000800097">
    <property type="component" value="Unassembled WGS sequence"/>
</dbReference>
<dbReference type="Gene3D" id="3.40.395.10">
    <property type="entry name" value="Adenoviral Proteinase, Chain A"/>
    <property type="match status" value="1"/>
</dbReference>
<dbReference type="InterPro" id="IPR051947">
    <property type="entry name" value="Sentrin-specific_protease"/>
</dbReference>
<feature type="compositionally biased region" description="Polar residues" evidence="6">
    <location>
        <begin position="210"/>
        <end position="219"/>
    </location>
</feature>
<evidence type="ECO:0000256" key="3">
    <source>
        <dbReference type="ARBA" id="ARBA00022670"/>
    </source>
</evidence>
<keyword evidence="4" id="KW-0833">Ubl conjugation pathway</keyword>
<protein>
    <recommendedName>
        <fullName evidence="7">Ubiquitin-like protease family profile domain-containing protein</fullName>
    </recommendedName>
</protein>
<dbReference type="SUPFAM" id="SSF54001">
    <property type="entry name" value="Cysteine proteinases"/>
    <property type="match status" value="1"/>
</dbReference>